<dbReference type="CDD" id="cd06222">
    <property type="entry name" value="RNase_H_like"/>
    <property type="match status" value="1"/>
</dbReference>
<dbReference type="GO" id="GO:0004523">
    <property type="term" value="F:RNA-DNA hybrid ribonuclease activity"/>
    <property type="evidence" value="ECO:0007669"/>
    <property type="project" value="InterPro"/>
</dbReference>
<dbReference type="InterPro" id="IPR044730">
    <property type="entry name" value="RNase_H-like_dom_plant"/>
</dbReference>
<dbReference type="InterPro" id="IPR002156">
    <property type="entry name" value="RNaseH_domain"/>
</dbReference>
<evidence type="ECO:0000259" key="1">
    <source>
        <dbReference type="Pfam" id="PF13456"/>
    </source>
</evidence>
<dbReference type="OrthoDB" id="1021815at2759"/>
<accession>A0A2Z6P860</accession>
<evidence type="ECO:0000313" key="3">
    <source>
        <dbReference type="Proteomes" id="UP000242715"/>
    </source>
</evidence>
<reference evidence="3" key="1">
    <citation type="journal article" date="2017" name="Front. Plant Sci.">
        <title>Climate Clever Clovers: New Paradigm to Reduce the Environmental Footprint of Ruminants by Breeding Low Methanogenic Forages Utilizing Haplotype Variation.</title>
        <authorList>
            <person name="Kaur P."/>
            <person name="Appels R."/>
            <person name="Bayer P.E."/>
            <person name="Keeble-Gagnere G."/>
            <person name="Wang J."/>
            <person name="Hirakawa H."/>
            <person name="Shirasawa K."/>
            <person name="Vercoe P."/>
            <person name="Stefanova K."/>
            <person name="Durmic Z."/>
            <person name="Nichols P."/>
            <person name="Revell C."/>
            <person name="Isobe S.N."/>
            <person name="Edwards D."/>
            <person name="Erskine W."/>
        </authorList>
    </citation>
    <scope>NUCLEOTIDE SEQUENCE [LARGE SCALE GENOMIC DNA]</scope>
    <source>
        <strain evidence="3">cv. Daliak</strain>
    </source>
</reference>
<dbReference type="EMBL" id="DF974083">
    <property type="protein sequence ID" value="GAU44892.1"/>
    <property type="molecule type" value="Genomic_DNA"/>
</dbReference>
<dbReference type="Pfam" id="PF13456">
    <property type="entry name" value="RVT_3"/>
    <property type="match status" value="1"/>
</dbReference>
<dbReference type="Proteomes" id="UP000242715">
    <property type="component" value="Unassembled WGS sequence"/>
</dbReference>
<sequence>MYQPERMDGKIFGKFKHRPRLNIFFGVFVKDAYQPETDFKKDVFHVCCHVRYVIIIMRTNGIFFFIEMTTYKQRKRRGWNKLSRHTYSSATTQEREPGRSLGIKARLMWEEWNSVNQLQQRHQIADQQQQPLVWQKPSTGWHKCNIDAGFHKDLNKTSFSWCLRDHLGRFVMAGTMWKEGNFSVVEGESTALLYAMQEMERRGFFHVIFETDSKSV</sequence>
<name>A0A2Z6P860_TRISU</name>
<proteinExistence type="predicted"/>
<gene>
    <name evidence="2" type="ORF">TSUD_400550</name>
</gene>
<protein>
    <recommendedName>
        <fullName evidence="1">RNase H type-1 domain-containing protein</fullName>
    </recommendedName>
</protein>
<evidence type="ECO:0000313" key="2">
    <source>
        <dbReference type="EMBL" id="GAU44892.1"/>
    </source>
</evidence>
<dbReference type="PANTHER" id="PTHR47074:SF48">
    <property type="entry name" value="POLYNUCLEOTIDYL TRANSFERASE, RIBONUCLEASE H-LIKE SUPERFAMILY PROTEIN"/>
    <property type="match status" value="1"/>
</dbReference>
<dbReference type="PANTHER" id="PTHR47074">
    <property type="entry name" value="BNAC02G40300D PROTEIN"/>
    <property type="match status" value="1"/>
</dbReference>
<organism evidence="2 3">
    <name type="scientific">Trifolium subterraneum</name>
    <name type="common">Subterranean clover</name>
    <dbReference type="NCBI Taxonomy" id="3900"/>
    <lineage>
        <taxon>Eukaryota</taxon>
        <taxon>Viridiplantae</taxon>
        <taxon>Streptophyta</taxon>
        <taxon>Embryophyta</taxon>
        <taxon>Tracheophyta</taxon>
        <taxon>Spermatophyta</taxon>
        <taxon>Magnoliopsida</taxon>
        <taxon>eudicotyledons</taxon>
        <taxon>Gunneridae</taxon>
        <taxon>Pentapetalae</taxon>
        <taxon>rosids</taxon>
        <taxon>fabids</taxon>
        <taxon>Fabales</taxon>
        <taxon>Fabaceae</taxon>
        <taxon>Papilionoideae</taxon>
        <taxon>50 kb inversion clade</taxon>
        <taxon>NPAAA clade</taxon>
        <taxon>Hologalegina</taxon>
        <taxon>IRL clade</taxon>
        <taxon>Trifolieae</taxon>
        <taxon>Trifolium</taxon>
    </lineage>
</organism>
<keyword evidence="3" id="KW-1185">Reference proteome</keyword>
<feature type="domain" description="RNase H type-1" evidence="1">
    <location>
        <begin position="145"/>
        <end position="216"/>
    </location>
</feature>
<dbReference type="GO" id="GO:0003676">
    <property type="term" value="F:nucleic acid binding"/>
    <property type="evidence" value="ECO:0007669"/>
    <property type="project" value="InterPro"/>
</dbReference>
<dbReference type="AlphaFoldDB" id="A0A2Z6P860"/>
<dbReference type="InterPro" id="IPR052929">
    <property type="entry name" value="RNase_H-like_EbsB-rel"/>
</dbReference>